<dbReference type="InterPro" id="IPR024072">
    <property type="entry name" value="DHFR-like_dom_sf"/>
</dbReference>
<evidence type="ECO:0000313" key="2">
    <source>
        <dbReference type="Proteomes" id="UP000249915"/>
    </source>
</evidence>
<dbReference type="Proteomes" id="UP000249915">
    <property type="component" value="Unassembled WGS sequence"/>
</dbReference>
<dbReference type="RefSeq" id="WP_112283392.1">
    <property type="nucleotide sequence ID" value="NZ_MASW01000005.1"/>
</dbReference>
<organism evidence="1 2">
    <name type="scientific">Prauserella muralis</name>
    <dbReference type="NCBI Taxonomy" id="588067"/>
    <lineage>
        <taxon>Bacteria</taxon>
        <taxon>Bacillati</taxon>
        <taxon>Actinomycetota</taxon>
        <taxon>Actinomycetes</taxon>
        <taxon>Pseudonocardiales</taxon>
        <taxon>Pseudonocardiaceae</taxon>
        <taxon>Prauserella</taxon>
    </lineage>
</organism>
<dbReference type="GO" id="GO:0008703">
    <property type="term" value="F:5-amino-6-(5-phosphoribosylamino)uracil reductase activity"/>
    <property type="evidence" value="ECO:0007669"/>
    <property type="project" value="InterPro"/>
</dbReference>
<protein>
    <submittedName>
        <fullName evidence="1">Uncharacterized protein</fullName>
    </submittedName>
</protein>
<gene>
    <name evidence="1" type="ORF">BAY60_23625</name>
</gene>
<accession>A0A2V4AQ81</accession>
<dbReference type="AlphaFoldDB" id="A0A2V4AQ81"/>
<proteinExistence type="predicted"/>
<dbReference type="Pfam" id="PF01872">
    <property type="entry name" value="RibD_C"/>
    <property type="match status" value="1"/>
</dbReference>
<dbReference type="Gene3D" id="3.40.430.10">
    <property type="entry name" value="Dihydrofolate Reductase, subunit A"/>
    <property type="match status" value="1"/>
</dbReference>
<dbReference type="PANTHER" id="PTHR38011:SF2">
    <property type="entry name" value="BIFUNCTIONAL DEAMINASE-REDUCTASE DOMAIN PROTEIN"/>
    <property type="match status" value="1"/>
</dbReference>
<name>A0A2V4AQ81_9PSEU</name>
<dbReference type="PANTHER" id="PTHR38011">
    <property type="entry name" value="DIHYDROFOLATE REDUCTASE FAMILY PROTEIN (AFU_ORTHOLOGUE AFUA_8G06820)"/>
    <property type="match status" value="1"/>
</dbReference>
<keyword evidence="2" id="KW-1185">Reference proteome</keyword>
<dbReference type="EMBL" id="MASW01000005">
    <property type="protein sequence ID" value="PXY22783.1"/>
    <property type="molecule type" value="Genomic_DNA"/>
</dbReference>
<dbReference type="InterPro" id="IPR002734">
    <property type="entry name" value="RibDG_C"/>
</dbReference>
<dbReference type="OrthoDB" id="7342392at2"/>
<sequence>MRRIINATYITLDGVIGGVENWPATEGGDDAGTTLQTELLGACDAVLLGRKTYESFAGVWEGRSGDPYTDRINEMRKYVVSTTLRDPTWRNTTVVAGDVAAHVEQLKSEPGKDIVHYGFGGIAHTLLDHGLLDEVRLWFHPFFLRTGSADDLLFRQGSLARFDLAEVRRLASGVVILTYRT</sequence>
<dbReference type="SUPFAM" id="SSF53597">
    <property type="entry name" value="Dihydrofolate reductase-like"/>
    <property type="match status" value="1"/>
</dbReference>
<comment type="caution">
    <text evidence="1">The sequence shown here is derived from an EMBL/GenBank/DDBJ whole genome shotgun (WGS) entry which is preliminary data.</text>
</comment>
<dbReference type="GO" id="GO:0009231">
    <property type="term" value="P:riboflavin biosynthetic process"/>
    <property type="evidence" value="ECO:0007669"/>
    <property type="project" value="InterPro"/>
</dbReference>
<reference evidence="1 2" key="1">
    <citation type="submission" date="2016-07" db="EMBL/GenBank/DDBJ databases">
        <title>Draft genome sequence of Prauserella muralis DSM 45305, isolated from a mould-covered wall in an indoor environment.</title>
        <authorList>
            <person name="Ruckert C."/>
            <person name="Albersmeier A."/>
            <person name="Jiang C.-L."/>
            <person name="Jiang Y."/>
            <person name="Kalinowski J."/>
            <person name="Schneider O."/>
            <person name="Winkler A."/>
            <person name="Zotchev S.B."/>
        </authorList>
    </citation>
    <scope>NUCLEOTIDE SEQUENCE [LARGE SCALE GENOMIC DNA]</scope>
    <source>
        <strain evidence="1 2">DSM 45305</strain>
    </source>
</reference>
<dbReference type="InterPro" id="IPR050765">
    <property type="entry name" value="Riboflavin_Biosynth_HTPR"/>
</dbReference>
<evidence type="ECO:0000313" key="1">
    <source>
        <dbReference type="EMBL" id="PXY22783.1"/>
    </source>
</evidence>